<organism evidence="2 3">
    <name type="scientific">Halobacillus campisalis</name>
    <dbReference type="NCBI Taxonomy" id="435909"/>
    <lineage>
        <taxon>Bacteria</taxon>
        <taxon>Bacillati</taxon>
        <taxon>Bacillota</taxon>
        <taxon>Bacilli</taxon>
        <taxon>Bacillales</taxon>
        <taxon>Bacillaceae</taxon>
        <taxon>Halobacillus</taxon>
    </lineage>
</organism>
<dbReference type="Proteomes" id="UP001596494">
    <property type="component" value="Unassembled WGS sequence"/>
</dbReference>
<sequence>MKALIPSILLLVLLIGASTTGETEYTKDPGDPGMGSIKGSFYVTLSI</sequence>
<accession>A0ABW2K4P0</accession>
<name>A0ABW2K4P0_9BACI</name>
<proteinExistence type="predicted"/>
<dbReference type="RefSeq" id="WP_289216526.1">
    <property type="nucleotide sequence ID" value="NZ_JAPVRC010000007.1"/>
</dbReference>
<keyword evidence="1" id="KW-0732">Signal</keyword>
<feature type="signal peptide" evidence="1">
    <location>
        <begin position="1"/>
        <end position="21"/>
    </location>
</feature>
<gene>
    <name evidence="2" type="ORF">ACFQMN_12815</name>
</gene>
<evidence type="ECO:0000313" key="3">
    <source>
        <dbReference type="Proteomes" id="UP001596494"/>
    </source>
</evidence>
<reference evidence="3" key="1">
    <citation type="journal article" date="2019" name="Int. J. Syst. Evol. Microbiol.">
        <title>The Global Catalogue of Microorganisms (GCM) 10K type strain sequencing project: providing services to taxonomists for standard genome sequencing and annotation.</title>
        <authorList>
            <consortium name="The Broad Institute Genomics Platform"/>
            <consortium name="The Broad Institute Genome Sequencing Center for Infectious Disease"/>
            <person name="Wu L."/>
            <person name="Ma J."/>
        </authorList>
    </citation>
    <scope>NUCLEOTIDE SEQUENCE [LARGE SCALE GENOMIC DNA]</scope>
    <source>
        <strain evidence="3">CCUG 73951</strain>
    </source>
</reference>
<comment type="caution">
    <text evidence="2">The sequence shown here is derived from an EMBL/GenBank/DDBJ whole genome shotgun (WGS) entry which is preliminary data.</text>
</comment>
<evidence type="ECO:0000313" key="2">
    <source>
        <dbReference type="EMBL" id="MFC7321761.1"/>
    </source>
</evidence>
<evidence type="ECO:0000256" key="1">
    <source>
        <dbReference type="SAM" id="SignalP"/>
    </source>
</evidence>
<dbReference type="EMBL" id="JBHTBY010000011">
    <property type="protein sequence ID" value="MFC7321761.1"/>
    <property type="molecule type" value="Genomic_DNA"/>
</dbReference>
<protein>
    <submittedName>
        <fullName evidence="2">Uncharacterized protein</fullName>
    </submittedName>
</protein>
<keyword evidence="3" id="KW-1185">Reference proteome</keyword>
<feature type="chain" id="PRO_5046518356" evidence="1">
    <location>
        <begin position="22"/>
        <end position="47"/>
    </location>
</feature>